<protein>
    <recommendedName>
        <fullName evidence="2">AA9 family lytic polysaccharide monooxygenase</fullName>
        <ecNumber evidence="2">1.14.99.56</ecNumber>
    </recommendedName>
    <alternativeName>
        <fullName evidence="2">Endo-beta-1,4-glucanase</fullName>
    </alternativeName>
    <alternativeName>
        <fullName evidence="2">Glycosyl hydrolase 61 family protein</fullName>
    </alternativeName>
</protein>
<accession>A0A9W8H0R3</accession>
<organism evidence="5 6">
    <name type="scientific">Coemansia pectinata</name>
    <dbReference type="NCBI Taxonomy" id="1052879"/>
    <lineage>
        <taxon>Eukaryota</taxon>
        <taxon>Fungi</taxon>
        <taxon>Fungi incertae sedis</taxon>
        <taxon>Zoopagomycota</taxon>
        <taxon>Kickxellomycotina</taxon>
        <taxon>Kickxellomycetes</taxon>
        <taxon>Kickxellales</taxon>
        <taxon>Kickxellaceae</taxon>
        <taxon>Coemansia</taxon>
    </lineage>
</organism>
<dbReference type="EMBL" id="JANBUH010000161">
    <property type="protein sequence ID" value="KAJ2753792.1"/>
    <property type="molecule type" value="Genomic_DNA"/>
</dbReference>
<dbReference type="GO" id="GO:0005576">
    <property type="term" value="C:extracellular region"/>
    <property type="evidence" value="ECO:0007669"/>
    <property type="project" value="UniProtKB-SubCell"/>
</dbReference>
<name>A0A9W8H0R3_9FUNG</name>
<keyword evidence="2" id="KW-0136">Cellulose degradation</keyword>
<dbReference type="PANTHER" id="PTHR33353:SF32">
    <property type="entry name" value="ENDO-BETA-1,4-GLUCANASE D"/>
    <property type="match status" value="1"/>
</dbReference>
<gene>
    <name evidence="5" type="ORF">GGI19_002869</name>
</gene>
<dbReference type="AlphaFoldDB" id="A0A9W8H0R3"/>
<comment type="function">
    <text evidence="2">Lytic polysaccharide monooxygenase (LMPO) that depolymerizes crystalline and amorphous polysaccharides via the oxidation of scissile alpha- or beta-(1-4)-glycosidic bonds, yielding C1 and/or C4 oxidation products. Catalysis by LPMOs requires the reduction of the active-site copper from Cu(II) to Cu(I) by a reducing agent and H(2)O(2) or O(2) as a cosubstrate.</text>
</comment>
<comment type="caution">
    <text evidence="5">The sequence shown here is derived from an EMBL/GenBank/DDBJ whole genome shotgun (WGS) entry which is preliminary data.</text>
</comment>
<comment type="domain">
    <text evidence="2">Has a modular structure: an endo-beta-1,4-glucanase catalytic module at the N-terminus, a linker rich in serines and threonines, and a C-terminal carbohydrate-binding module (CBM).</text>
</comment>
<evidence type="ECO:0000256" key="3">
    <source>
        <dbReference type="SAM" id="SignalP"/>
    </source>
</evidence>
<dbReference type="GO" id="GO:0030245">
    <property type="term" value="P:cellulose catabolic process"/>
    <property type="evidence" value="ECO:0007669"/>
    <property type="project" value="UniProtKB-UniRule"/>
</dbReference>
<keyword evidence="6" id="KW-1185">Reference proteome</keyword>
<proteinExistence type="predicted"/>
<reference evidence="5" key="1">
    <citation type="submission" date="2022-07" db="EMBL/GenBank/DDBJ databases">
        <title>Phylogenomic reconstructions and comparative analyses of Kickxellomycotina fungi.</title>
        <authorList>
            <person name="Reynolds N.K."/>
            <person name="Stajich J.E."/>
            <person name="Barry K."/>
            <person name="Grigoriev I.V."/>
            <person name="Crous P."/>
            <person name="Smith M.E."/>
        </authorList>
    </citation>
    <scope>NUCLEOTIDE SEQUENCE</scope>
    <source>
        <strain evidence="5">BCRC 34297</strain>
    </source>
</reference>
<dbReference type="OrthoDB" id="5558646at2759"/>
<dbReference type="GO" id="GO:0030248">
    <property type="term" value="F:cellulose binding"/>
    <property type="evidence" value="ECO:0007669"/>
    <property type="project" value="UniProtKB-UniRule"/>
</dbReference>
<comment type="catalytic activity">
    <reaction evidence="2">
        <text>[(1-&gt;4)-beta-D-glucosyl]n+m + reduced acceptor + O2 = 4-dehydro-beta-D-glucosyl-[(1-&gt;4)-beta-D-glucosyl]n-1 + [(1-&gt;4)-beta-D-glucosyl]m + acceptor + H2O.</text>
        <dbReference type="EC" id="1.14.99.56"/>
    </reaction>
</comment>
<dbReference type="Proteomes" id="UP001140011">
    <property type="component" value="Unassembled WGS sequence"/>
</dbReference>
<evidence type="ECO:0000256" key="1">
    <source>
        <dbReference type="ARBA" id="ARBA00023157"/>
    </source>
</evidence>
<evidence type="ECO:0000256" key="2">
    <source>
        <dbReference type="RuleBase" id="RU368122"/>
    </source>
</evidence>
<keyword evidence="2" id="KW-0119">Carbohydrate metabolism</keyword>
<keyword evidence="1 2" id="KW-1015">Disulfide bond</keyword>
<comment type="subcellular location">
    <subcellularLocation>
        <location evidence="2">Secreted</location>
    </subcellularLocation>
</comment>
<dbReference type="InterPro" id="IPR005103">
    <property type="entry name" value="AA9_LPMO"/>
</dbReference>
<dbReference type="Pfam" id="PF03443">
    <property type="entry name" value="AA9"/>
    <property type="match status" value="1"/>
</dbReference>
<evidence type="ECO:0000313" key="6">
    <source>
        <dbReference type="Proteomes" id="UP001140011"/>
    </source>
</evidence>
<keyword evidence="2" id="KW-0964">Secreted</keyword>
<dbReference type="Gene3D" id="2.70.50.70">
    <property type="match status" value="1"/>
</dbReference>
<dbReference type="EC" id="1.14.99.56" evidence="2"/>
<dbReference type="InterPro" id="IPR049892">
    <property type="entry name" value="AA9"/>
</dbReference>
<evidence type="ECO:0000259" key="4">
    <source>
        <dbReference type="Pfam" id="PF03443"/>
    </source>
</evidence>
<dbReference type="PANTHER" id="PTHR33353">
    <property type="entry name" value="PUTATIVE (AFU_ORTHOLOGUE AFUA_1G12560)-RELATED"/>
    <property type="match status" value="1"/>
</dbReference>
<feature type="signal peptide" evidence="3">
    <location>
        <begin position="1"/>
        <end position="20"/>
    </location>
</feature>
<keyword evidence="3" id="KW-0732">Signal</keyword>
<sequence>MKYFYSLALVAMTLAATGNAQKYLTAMGSFRNNAVIKTSLYPRYSDPNYPVLDVNSKDMACRTPDMSYQPTPFQIYSDDTLFLQFDMDTNPAIISDDKKGQHIWGPCIVYMAEASATSSALKWFKVFEYAGDKDRWCSESIALDGTVLQVPMKKNLKTGYYIVRTEIIGLNMADGLSSNGNNMGAQFYPSCGLIAFTNVHNRTKVPETTVSIPGVYSATDPSLLLKAGIFNTKAVSYKIPGPAEFDPPKRGHPYILLRPELLN</sequence>
<evidence type="ECO:0000313" key="5">
    <source>
        <dbReference type="EMBL" id="KAJ2753792.1"/>
    </source>
</evidence>
<keyword evidence="2" id="KW-0624">Polysaccharide degradation</keyword>
<dbReference type="GO" id="GO:0008810">
    <property type="term" value="F:cellulase activity"/>
    <property type="evidence" value="ECO:0007669"/>
    <property type="project" value="UniProtKB-UniRule"/>
</dbReference>
<feature type="domain" description="Auxiliary Activity family 9 catalytic" evidence="4">
    <location>
        <begin position="44"/>
        <end position="226"/>
    </location>
</feature>
<feature type="chain" id="PRO_5040770761" description="AA9 family lytic polysaccharide monooxygenase" evidence="3">
    <location>
        <begin position="21"/>
        <end position="263"/>
    </location>
</feature>